<dbReference type="SUPFAM" id="SSF51261">
    <property type="entry name" value="Duplicated hybrid motif"/>
    <property type="match status" value="1"/>
</dbReference>
<evidence type="ECO:0000256" key="2">
    <source>
        <dbReference type="SAM" id="Phobius"/>
    </source>
</evidence>
<feature type="domain" description="Peptidase C51" evidence="3">
    <location>
        <begin position="733"/>
        <end position="861"/>
    </location>
</feature>
<keyword evidence="2" id="KW-1133">Transmembrane helix</keyword>
<dbReference type="eggNOG" id="COG3942">
    <property type="taxonomic scope" value="Bacteria"/>
</dbReference>
<sequence length="864" mass="97117">MLSKQTRQDLQNALHDHEEAKSELRTAKQNYKIAEKNDQKLLKTSTDAEKRYLGKKHEARKEAYSKEVKSLKDNIKTTQEKKKGAIKRNGGTGVQKIAKAGHYQVSSAIDSAFQEDEGLEGISNARQKFRRVNAEVQQAKKIGRYSFKIGSNTGKSTYHVGNKAYNLLKGRGFTRTAVPDRWETKFKNKYQKSRAKINSSKVGKSAKAFKNVTSKMSKPILAILKNPLSAKAYLIILIGFIIIALLGVVSGGGGSTVSQDEFDLTDSWTYLSKIDREKSTSEVDYWTDIDSIMTFMGYKHEDYTLNSNYDSKDKKWYQFKHSYKELLTTLWGDLNGDKDNLKTMADIYTSTNNKYLKLNKDDQREYEEVLEQGKELGYYISYNELENPLTNKPDDDTIVPLTVTKRFGYTSKTKLYNGSILKADKGSPLYAVMEGKIVIKNSDVIIKAKTAEFTYKNVNRLRVKNGDTVKSGLEIGAVGSGKGQEIYYQKLKDKKQNKWAWVNVGFYLPKVEYSQTTSVMTDMSIEGDMAKKITSIYNFLKKQDPKVTQNGVASALGSFWTESSINPKRAEGDYLSPPVGASASSWDDEAWLTMGGPSIYNGRYGNILHRGLGLGQWTDTADGATRHTMLLKFAKSKNKKWYDLELQLDFMLNGDSPYYITTLKEILHSNENVSTLAVKFASRWEGNQGDKTKERVNNAQQVLNYLKHPTSGGAKGRSKTLQSSFDFPESYRNKLKTFPSSATVSSSLAGNTYPPGQCTWYVYNRLVEAGSPHYNYLGNGQDWVRGLVLKGWKFSNKPVAGAVCSTTGGFDGTIPMYGHVSYVEYVNPDGTFLISECNYNGVQNRIHWGVKTNATCYTFAIPPK</sequence>
<dbReference type="PROSITE" id="PS50911">
    <property type="entry name" value="CHAP"/>
    <property type="match status" value="1"/>
</dbReference>
<dbReference type="Pfam" id="PF01551">
    <property type="entry name" value="Peptidase_M23"/>
    <property type="match status" value="1"/>
</dbReference>
<keyword evidence="2" id="KW-0812">Transmembrane</keyword>
<feature type="transmembrane region" description="Helical" evidence="2">
    <location>
        <begin position="232"/>
        <end position="253"/>
    </location>
</feature>
<evidence type="ECO:0000313" key="5">
    <source>
        <dbReference type="Proteomes" id="UP000003732"/>
    </source>
</evidence>
<reference evidence="4 5" key="1">
    <citation type="submission" date="2011-02" db="EMBL/GenBank/DDBJ databases">
        <authorList>
            <person name="Stanhope M.J."/>
            <person name="Durkin A.S."/>
            <person name="Hostetler J."/>
            <person name="Kim M."/>
            <person name="Radune D."/>
            <person name="Singh I."/>
            <person name="Town C.D."/>
        </authorList>
    </citation>
    <scope>NUCLEOTIDE SEQUENCE [LARGE SCALE GENOMIC DNA]</scope>
    <source>
        <strain evidence="4 5">NCFD 2020</strain>
    </source>
</reference>
<accession>F1YYX7</accession>
<dbReference type="Gene3D" id="2.70.70.10">
    <property type="entry name" value="Glucose Permease (Domain IIA)"/>
    <property type="match status" value="1"/>
</dbReference>
<organism evidence="4 5">
    <name type="scientific">Streptococcus parauberis NCFD 2020</name>
    <dbReference type="NCBI Taxonomy" id="873447"/>
    <lineage>
        <taxon>Bacteria</taxon>
        <taxon>Bacillati</taxon>
        <taxon>Bacillota</taxon>
        <taxon>Bacilli</taxon>
        <taxon>Lactobacillales</taxon>
        <taxon>Streptococcaceae</taxon>
        <taxon>Streptococcus</taxon>
    </lineage>
</organism>
<feature type="region of interest" description="Disordered" evidence="1">
    <location>
        <begin position="1"/>
        <end position="31"/>
    </location>
</feature>
<dbReference type="HOGENOM" id="CLU_014013_1_0_9"/>
<dbReference type="AlphaFoldDB" id="F1YYX7"/>
<dbReference type="Proteomes" id="UP000003732">
    <property type="component" value="Unassembled WGS sequence"/>
</dbReference>
<comment type="caution">
    <text evidence="4">The sequence shown here is derived from an EMBL/GenBank/DDBJ whole genome shotgun (WGS) entry which is preliminary data.</text>
</comment>
<dbReference type="InterPro" id="IPR007921">
    <property type="entry name" value="CHAP_dom"/>
</dbReference>
<feature type="compositionally biased region" description="Basic and acidic residues" evidence="1">
    <location>
        <begin position="14"/>
        <end position="26"/>
    </location>
</feature>
<dbReference type="Pfam" id="PF18013">
    <property type="entry name" value="Phage_lysozyme2"/>
    <property type="match status" value="1"/>
</dbReference>
<evidence type="ECO:0000256" key="1">
    <source>
        <dbReference type="SAM" id="MobiDB-lite"/>
    </source>
</evidence>
<dbReference type="SUPFAM" id="SSF54001">
    <property type="entry name" value="Cysteine proteinases"/>
    <property type="match status" value="1"/>
</dbReference>
<feature type="compositionally biased region" description="Polar residues" evidence="1">
    <location>
        <begin position="1"/>
        <end position="11"/>
    </location>
</feature>
<dbReference type="Pfam" id="PF05257">
    <property type="entry name" value="CHAP"/>
    <property type="match status" value="1"/>
</dbReference>
<evidence type="ECO:0000259" key="3">
    <source>
        <dbReference type="PROSITE" id="PS50911"/>
    </source>
</evidence>
<dbReference type="Gene3D" id="3.90.1720.10">
    <property type="entry name" value="endopeptidase domain like (from Nostoc punctiforme)"/>
    <property type="match status" value="1"/>
</dbReference>
<evidence type="ECO:0000313" key="4">
    <source>
        <dbReference type="EMBL" id="EGE53473.1"/>
    </source>
</evidence>
<protein>
    <submittedName>
        <fullName evidence="4">CHAP domain protein</fullName>
    </submittedName>
</protein>
<dbReference type="InterPro" id="IPR016047">
    <property type="entry name" value="M23ase_b-sheet_dom"/>
</dbReference>
<dbReference type="InterPro" id="IPR011055">
    <property type="entry name" value="Dup_hybrid_motif"/>
</dbReference>
<dbReference type="InterPro" id="IPR038765">
    <property type="entry name" value="Papain-like_cys_pep_sf"/>
</dbReference>
<name>F1YYX7_9STRE</name>
<gene>
    <name evidence="4" type="ORF">SPB_0377</name>
</gene>
<dbReference type="InterPro" id="IPR041219">
    <property type="entry name" value="Phage_lysozyme2"/>
</dbReference>
<keyword evidence="2" id="KW-0472">Membrane</keyword>
<dbReference type="Gene3D" id="1.10.530.10">
    <property type="match status" value="1"/>
</dbReference>
<proteinExistence type="predicted"/>
<dbReference type="EMBL" id="AEUT02000001">
    <property type="protein sequence ID" value="EGE53473.1"/>
    <property type="molecule type" value="Genomic_DNA"/>
</dbReference>
<dbReference type="CDD" id="cd12797">
    <property type="entry name" value="M23_peptidase"/>
    <property type="match status" value="1"/>
</dbReference>